<dbReference type="Proteomes" id="UP000012313">
    <property type="component" value="Unassembled WGS sequence"/>
</dbReference>
<organism evidence="1 2">
    <name type="scientific">Leptospira weilii serovar Ranarum str. ICFT</name>
    <dbReference type="NCBI Taxonomy" id="1218598"/>
    <lineage>
        <taxon>Bacteria</taxon>
        <taxon>Pseudomonadati</taxon>
        <taxon>Spirochaetota</taxon>
        <taxon>Spirochaetia</taxon>
        <taxon>Leptospirales</taxon>
        <taxon>Leptospiraceae</taxon>
        <taxon>Leptospira</taxon>
    </lineage>
</organism>
<dbReference type="AlphaFoldDB" id="N1WKZ8"/>
<gene>
    <name evidence="1" type="ORF">LEP1GSC060_1289</name>
</gene>
<evidence type="ECO:0000313" key="1">
    <source>
        <dbReference type="EMBL" id="EMY79630.1"/>
    </source>
</evidence>
<accession>N1WKZ8</accession>
<protein>
    <submittedName>
        <fullName evidence="1">Uncharacterized protein</fullName>
    </submittedName>
</protein>
<sequence>MSLVLVEYLYILKESKRTGVFIRDVLFLPTLSSVIQWLGLSLG</sequence>
<keyword evidence="2" id="KW-1185">Reference proteome</keyword>
<reference evidence="1" key="1">
    <citation type="submission" date="2013-03" db="EMBL/GenBank/DDBJ databases">
        <authorList>
            <person name="Harkins D.M."/>
            <person name="Durkin A.S."/>
            <person name="Brinkac L.M."/>
            <person name="Haft D.H."/>
            <person name="Selengut J.D."/>
            <person name="Sanka R."/>
            <person name="DePew J."/>
            <person name="Purushe J."/>
            <person name="Hartskeerl R.A."/>
            <person name="Ahmed A."/>
            <person name="van der Linden H."/>
            <person name="Goris M.G.A."/>
            <person name="Vinetz J.M."/>
            <person name="Sutton G.G."/>
            <person name="Nierman W.C."/>
            <person name="Fouts D.E."/>
        </authorList>
    </citation>
    <scope>NUCLEOTIDE SEQUENCE [LARGE SCALE GENOMIC DNA]</scope>
    <source>
        <strain evidence="1">ICFT</strain>
    </source>
</reference>
<dbReference type="EMBL" id="AOHC02000010">
    <property type="protein sequence ID" value="EMY79630.1"/>
    <property type="molecule type" value="Genomic_DNA"/>
</dbReference>
<name>N1WKZ8_9LEPT</name>
<evidence type="ECO:0000313" key="2">
    <source>
        <dbReference type="Proteomes" id="UP000012313"/>
    </source>
</evidence>
<proteinExistence type="predicted"/>
<comment type="caution">
    <text evidence="1">The sequence shown here is derived from an EMBL/GenBank/DDBJ whole genome shotgun (WGS) entry which is preliminary data.</text>
</comment>